<sequence>MLTNKNQAIVSGLLGLGIVGFATATALPFNDRIEYRIGNRIESQPAWLVPPKAEFRAIERGYGGIKILLALLATGGMVATMLIARKEGEQEPVRQRIKQYKNRAFEFGFAAESAYQMSTTATRYKKLAEADEVAFEGEIETAYLESLGVDPQQQQPALTGTATLDSTTHPGDKVDQQSTPGAHEPEQPDSPKMPVLTNYPSVLIYGAPGSGKTTFASQEVKRRKEAGHRVIICDPHAAYGAWAGCSVVGGGMDYKAIDAKLEWFAAEVRRRYKRIESEPNPTFQPLTLCCDEFTNWAGRCSAAGEFFQSALSDIRKAKMFGLIVSHTRTMAGLANAAGMASLRDEALLEVELLGQQCPRTGDAIPRYEAVVKLPGMPLNKRFILQVPKLSNPGNHQPTKQDSTYLDPIARLQNSVPTAPNPDTPEQAGTPPDVPETEPPKTGTLDGTRNTAAERLRAMLAEILAGTLQTPVFAPDLPLEHEEKIELAKLVIAQNLGLKKTIWILWGVSRGGRNHQRYADARAMLERLTGISNSEDDSDD</sequence>
<keyword evidence="2" id="KW-1133">Transmembrane helix</keyword>
<accession>A0A6J4MTB9</accession>
<organism evidence="3">
    <name type="scientific">uncultured Leptolyngbya sp</name>
    <dbReference type="NCBI Taxonomy" id="332963"/>
    <lineage>
        <taxon>Bacteria</taxon>
        <taxon>Bacillati</taxon>
        <taxon>Cyanobacteriota</taxon>
        <taxon>Cyanophyceae</taxon>
        <taxon>Leptolyngbyales</taxon>
        <taxon>Leptolyngbyaceae</taxon>
        <taxon>Leptolyngbya group</taxon>
        <taxon>Leptolyngbya</taxon>
        <taxon>environmental samples</taxon>
    </lineage>
</organism>
<feature type="region of interest" description="Disordered" evidence="1">
    <location>
        <begin position="412"/>
        <end position="446"/>
    </location>
</feature>
<evidence type="ECO:0000256" key="1">
    <source>
        <dbReference type="SAM" id="MobiDB-lite"/>
    </source>
</evidence>
<dbReference type="Gene3D" id="3.40.50.300">
    <property type="entry name" value="P-loop containing nucleotide triphosphate hydrolases"/>
    <property type="match status" value="1"/>
</dbReference>
<dbReference type="SUPFAM" id="SSF52540">
    <property type="entry name" value="P-loop containing nucleoside triphosphate hydrolases"/>
    <property type="match status" value="1"/>
</dbReference>
<feature type="transmembrane region" description="Helical" evidence="2">
    <location>
        <begin position="65"/>
        <end position="84"/>
    </location>
</feature>
<reference evidence="3" key="1">
    <citation type="submission" date="2020-02" db="EMBL/GenBank/DDBJ databases">
        <authorList>
            <person name="Meier V. D."/>
        </authorList>
    </citation>
    <scope>NUCLEOTIDE SEQUENCE</scope>
    <source>
        <strain evidence="3">AVDCRST_MAG94</strain>
    </source>
</reference>
<evidence type="ECO:0000313" key="3">
    <source>
        <dbReference type="EMBL" id="CAA9366250.1"/>
    </source>
</evidence>
<keyword evidence="2" id="KW-0472">Membrane</keyword>
<dbReference type="InterPro" id="IPR027417">
    <property type="entry name" value="P-loop_NTPase"/>
</dbReference>
<gene>
    <name evidence="3" type="ORF">AVDCRST_MAG94-3740</name>
</gene>
<keyword evidence="2" id="KW-0812">Transmembrane</keyword>
<name>A0A6J4MTB9_9CYAN</name>
<protein>
    <submittedName>
        <fullName evidence="3">Uncharacterized protein</fullName>
    </submittedName>
</protein>
<dbReference type="AlphaFoldDB" id="A0A6J4MTB9"/>
<evidence type="ECO:0000256" key="2">
    <source>
        <dbReference type="SAM" id="Phobius"/>
    </source>
</evidence>
<dbReference type="EMBL" id="CADCTY010001296">
    <property type="protein sequence ID" value="CAA9366250.1"/>
    <property type="molecule type" value="Genomic_DNA"/>
</dbReference>
<feature type="region of interest" description="Disordered" evidence="1">
    <location>
        <begin position="161"/>
        <end position="194"/>
    </location>
</feature>
<proteinExistence type="predicted"/>